<evidence type="ECO:0000256" key="1">
    <source>
        <dbReference type="SAM" id="MobiDB-lite"/>
    </source>
</evidence>
<feature type="region of interest" description="Disordered" evidence="1">
    <location>
        <begin position="77"/>
        <end position="123"/>
    </location>
</feature>
<reference evidence="2 3" key="1">
    <citation type="journal article" date="2024" name="G3 (Bethesda)">
        <title>Genome assembly of Hibiscus sabdariffa L. provides insights into metabolisms of medicinal natural products.</title>
        <authorList>
            <person name="Kim T."/>
        </authorList>
    </citation>
    <scope>NUCLEOTIDE SEQUENCE [LARGE SCALE GENOMIC DNA]</scope>
    <source>
        <strain evidence="2">TK-2024</strain>
        <tissue evidence="2">Old leaves</tissue>
    </source>
</reference>
<dbReference type="Proteomes" id="UP001396334">
    <property type="component" value="Unassembled WGS sequence"/>
</dbReference>
<sequence>MATSTGAFPAFPVELIVDLVPQAPTHITDAAPQERKDAPPAKRTTATSKKKGKKIVASFNTSPSVVDDFPDIVASTRSAKKKASPIHLPSDEDDDVASSARSISPLSPSPTHATASGPTSGLAKTRTKRIVGCVIKPIFINQMPTDIFFRLEFDDSPEPTNAPASPTSLATKHPEPIPTPMTSFKKATRKPSPSHP</sequence>
<evidence type="ECO:0000313" key="3">
    <source>
        <dbReference type="Proteomes" id="UP001396334"/>
    </source>
</evidence>
<feature type="compositionally biased region" description="Polar residues" evidence="1">
    <location>
        <begin position="158"/>
        <end position="170"/>
    </location>
</feature>
<gene>
    <name evidence="2" type="ORF">V6N11_024161</name>
</gene>
<organism evidence="2 3">
    <name type="scientific">Hibiscus sabdariffa</name>
    <name type="common">roselle</name>
    <dbReference type="NCBI Taxonomy" id="183260"/>
    <lineage>
        <taxon>Eukaryota</taxon>
        <taxon>Viridiplantae</taxon>
        <taxon>Streptophyta</taxon>
        <taxon>Embryophyta</taxon>
        <taxon>Tracheophyta</taxon>
        <taxon>Spermatophyta</taxon>
        <taxon>Magnoliopsida</taxon>
        <taxon>eudicotyledons</taxon>
        <taxon>Gunneridae</taxon>
        <taxon>Pentapetalae</taxon>
        <taxon>rosids</taxon>
        <taxon>malvids</taxon>
        <taxon>Malvales</taxon>
        <taxon>Malvaceae</taxon>
        <taxon>Malvoideae</taxon>
        <taxon>Hibiscus</taxon>
    </lineage>
</organism>
<proteinExistence type="predicted"/>
<name>A0ABR1ZRQ5_9ROSI</name>
<feature type="region of interest" description="Disordered" evidence="1">
    <location>
        <begin position="154"/>
        <end position="196"/>
    </location>
</feature>
<comment type="caution">
    <text evidence="2">The sequence shown here is derived from an EMBL/GenBank/DDBJ whole genome shotgun (WGS) entry which is preliminary data.</text>
</comment>
<feature type="compositionally biased region" description="Low complexity" evidence="1">
    <location>
        <begin position="98"/>
        <end position="110"/>
    </location>
</feature>
<feature type="region of interest" description="Disordered" evidence="1">
    <location>
        <begin position="26"/>
        <end position="57"/>
    </location>
</feature>
<evidence type="ECO:0000313" key="2">
    <source>
        <dbReference type="EMBL" id="KAK8483370.1"/>
    </source>
</evidence>
<keyword evidence="3" id="KW-1185">Reference proteome</keyword>
<accession>A0ABR1ZRQ5</accession>
<protein>
    <submittedName>
        <fullName evidence="2">Uncharacterized protein</fullName>
    </submittedName>
</protein>
<dbReference type="EMBL" id="JBBPBN010000666">
    <property type="protein sequence ID" value="KAK8483370.1"/>
    <property type="molecule type" value="Genomic_DNA"/>
</dbReference>